<evidence type="ECO:0000313" key="3">
    <source>
        <dbReference type="Proteomes" id="UP000078486"/>
    </source>
</evidence>
<name>A0A178INF7_9BACT</name>
<feature type="region of interest" description="Disordered" evidence="1">
    <location>
        <begin position="1"/>
        <end position="28"/>
    </location>
</feature>
<comment type="caution">
    <text evidence="2">The sequence shown here is derived from an EMBL/GenBank/DDBJ whole genome shotgun (WGS) entry which is preliminary data.</text>
</comment>
<dbReference type="Proteomes" id="UP000078486">
    <property type="component" value="Unassembled WGS sequence"/>
</dbReference>
<dbReference type="AlphaFoldDB" id="A0A178INF7"/>
<dbReference type="EMBL" id="LRRQ01000049">
    <property type="protein sequence ID" value="OAM90735.1"/>
    <property type="molecule type" value="Genomic_DNA"/>
</dbReference>
<reference evidence="2 3" key="1">
    <citation type="submission" date="2016-01" db="EMBL/GenBank/DDBJ databases">
        <title>High potential of lignocellulose degradation of a new Verrucomicrobia species.</title>
        <authorList>
            <person name="Wang Y."/>
            <person name="Shi Y."/>
            <person name="Qiu Z."/>
            <person name="Liu S."/>
            <person name="Yang H."/>
        </authorList>
    </citation>
    <scope>NUCLEOTIDE SEQUENCE [LARGE SCALE GENOMIC DNA]</scope>
    <source>
        <strain evidence="2 3">TSB47</strain>
    </source>
</reference>
<keyword evidence="3" id="KW-1185">Reference proteome</keyword>
<sequence>MVFRQVHPNHWDGKNPNSVAFSPTPKDQDQLSVDDASLVTAEESWTHFTKNLGLQSVGVWAVTANEIASSGELALLRAPITGQTDVQKDNPAHCLIDFSKLTTKGQKKRCAQQLALLASVRGCQFQPVA</sequence>
<evidence type="ECO:0000256" key="1">
    <source>
        <dbReference type="SAM" id="MobiDB-lite"/>
    </source>
</evidence>
<organism evidence="2 3">
    <name type="scientific">Termitidicoccus mucosus</name>
    <dbReference type="NCBI Taxonomy" id="1184151"/>
    <lineage>
        <taxon>Bacteria</taxon>
        <taxon>Pseudomonadati</taxon>
        <taxon>Verrucomicrobiota</taxon>
        <taxon>Opitutia</taxon>
        <taxon>Opitutales</taxon>
        <taxon>Opitutaceae</taxon>
        <taxon>Termitidicoccus</taxon>
    </lineage>
</organism>
<proteinExistence type="predicted"/>
<accession>A0A178INF7</accession>
<dbReference type="STRING" id="1184151.AW736_06420"/>
<protein>
    <submittedName>
        <fullName evidence="2">Uncharacterized protein</fullName>
    </submittedName>
</protein>
<gene>
    <name evidence="2" type="ORF">AW736_06420</name>
</gene>
<evidence type="ECO:0000313" key="2">
    <source>
        <dbReference type="EMBL" id="OAM90735.1"/>
    </source>
</evidence>